<name>A0AAD4UTC2_PRUDU</name>
<proteinExistence type="predicted"/>
<dbReference type="SUPFAM" id="SSF56672">
    <property type="entry name" value="DNA/RNA polymerases"/>
    <property type="match status" value="1"/>
</dbReference>
<dbReference type="AlphaFoldDB" id="A0AAD4UTC2"/>
<dbReference type="Gene3D" id="3.30.70.270">
    <property type="match status" value="1"/>
</dbReference>
<evidence type="ECO:0008006" key="3">
    <source>
        <dbReference type="Google" id="ProtNLM"/>
    </source>
</evidence>
<evidence type="ECO:0000313" key="2">
    <source>
        <dbReference type="Proteomes" id="UP001054821"/>
    </source>
</evidence>
<dbReference type="Proteomes" id="UP001054821">
    <property type="component" value="Mitochondrion MT"/>
</dbReference>
<reference evidence="1 2" key="1">
    <citation type="journal article" date="2022" name="G3 (Bethesda)">
        <title>Whole-genome sequence and methylome profiling of the almond [Prunus dulcis (Mill.) D.A. Webb] cultivar 'Nonpareil'.</title>
        <authorList>
            <person name="D'Amico-Willman K.M."/>
            <person name="Ouma W.Z."/>
            <person name="Meulia T."/>
            <person name="Sideli G.M."/>
            <person name="Gradziel T.M."/>
            <person name="Fresnedo-Ramirez J."/>
        </authorList>
    </citation>
    <scope>NUCLEOTIDE SEQUENCE [LARGE SCALE GENOMIC DNA]</scope>
    <source>
        <strain evidence="1">Clone GOH B32 T37-40</strain>
    </source>
</reference>
<sequence>MDCAELEKDAASRDEIPKIRSEALSIDSSFPGIEDQINEFWSLNRFISRPSDKCRPLFQLLKKNTTFEWTSDCEEAFQPLKKDLGKTDLPGRVAKWAVQLGEFDIRYEPRTAEKGQALASFLADFPVESDIGGDYSIDDEPTSMANVEKRTPDKLTSEVRTEQIEDYPRPGYWGRPPRPVCSEFGVEIVR</sequence>
<keyword evidence="1" id="KW-0496">Mitochondrion</keyword>
<keyword evidence="2" id="KW-1185">Reference proteome</keyword>
<dbReference type="EMBL" id="JAJFAZ020000010">
    <property type="protein sequence ID" value="KAI5311521.1"/>
    <property type="molecule type" value="Genomic_DNA"/>
</dbReference>
<dbReference type="PANTHER" id="PTHR48475:SF2">
    <property type="entry name" value="RIBONUCLEASE H"/>
    <property type="match status" value="1"/>
</dbReference>
<gene>
    <name evidence="1" type="ORF">L3X38_000247</name>
</gene>
<protein>
    <recommendedName>
        <fullName evidence="3">Reverse transcriptase/retrotransposon-derived protein RNase H-like domain-containing protein</fullName>
    </recommendedName>
</protein>
<dbReference type="PANTHER" id="PTHR48475">
    <property type="entry name" value="RIBONUCLEASE H"/>
    <property type="match status" value="1"/>
</dbReference>
<evidence type="ECO:0000313" key="1">
    <source>
        <dbReference type="EMBL" id="KAI5311521.1"/>
    </source>
</evidence>
<organism evidence="1 2">
    <name type="scientific">Prunus dulcis</name>
    <name type="common">Almond</name>
    <name type="synonym">Amygdalus dulcis</name>
    <dbReference type="NCBI Taxonomy" id="3755"/>
    <lineage>
        <taxon>Eukaryota</taxon>
        <taxon>Viridiplantae</taxon>
        <taxon>Streptophyta</taxon>
        <taxon>Embryophyta</taxon>
        <taxon>Tracheophyta</taxon>
        <taxon>Spermatophyta</taxon>
        <taxon>Magnoliopsida</taxon>
        <taxon>eudicotyledons</taxon>
        <taxon>Gunneridae</taxon>
        <taxon>Pentapetalae</taxon>
        <taxon>rosids</taxon>
        <taxon>fabids</taxon>
        <taxon>Rosales</taxon>
        <taxon>Rosaceae</taxon>
        <taxon>Amygdaloideae</taxon>
        <taxon>Amygdaleae</taxon>
        <taxon>Prunus</taxon>
    </lineage>
</organism>
<geneLocation type="mitochondrion" evidence="1"/>
<dbReference type="InterPro" id="IPR043128">
    <property type="entry name" value="Rev_trsase/Diguanyl_cyclase"/>
</dbReference>
<comment type="caution">
    <text evidence="1">The sequence shown here is derived from an EMBL/GenBank/DDBJ whole genome shotgun (WGS) entry which is preliminary data.</text>
</comment>
<accession>A0AAD4UTC2</accession>
<dbReference type="InterPro" id="IPR043502">
    <property type="entry name" value="DNA/RNA_pol_sf"/>
</dbReference>